<name>D0KZE0_HALNC</name>
<dbReference type="Proteomes" id="UP000009102">
    <property type="component" value="Chromosome"/>
</dbReference>
<dbReference type="PANTHER" id="PTHR30399:SF1">
    <property type="entry name" value="UTP PYROPHOSPHATASE"/>
    <property type="match status" value="1"/>
</dbReference>
<dbReference type="CDD" id="cd07344">
    <property type="entry name" value="M48_yhfN_like"/>
    <property type="match status" value="1"/>
</dbReference>
<dbReference type="EMBL" id="CP001801">
    <property type="protein sequence ID" value="ACX95813.1"/>
    <property type="molecule type" value="Genomic_DNA"/>
</dbReference>
<evidence type="ECO:0000259" key="1">
    <source>
        <dbReference type="Pfam" id="PF01863"/>
    </source>
</evidence>
<organism evidence="2 3">
    <name type="scientific">Halothiobacillus neapolitanus (strain ATCC 23641 / DSM 15147 / CIP 104769 / NCIMB 8539 / c2)</name>
    <name type="common">Thiobacillus neapolitanus</name>
    <dbReference type="NCBI Taxonomy" id="555778"/>
    <lineage>
        <taxon>Bacteria</taxon>
        <taxon>Pseudomonadati</taxon>
        <taxon>Pseudomonadota</taxon>
        <taxon>Gammaproteobacteria</taxon>
        <taxon>Chromatiales</taxon>
        <taxon>Halothiobacillaceae</taxon>
        <taxon>Halothiobacillus</taxon>
    </lineage>
</organism>
<dbReference type="PANTHER" id="PTHR30399">
    <property type="entry name" value="UNCHARACTERIZED PROTEIN YGJP"/>
    <property type="match status" value="1"/>
</dbReference>
<evidence type="ECO:0000313" key="2">
    <source>
        <dbReference type="EMBL" id="ACX95813.1"/>
    </source>
</evidence>
<dbReference type="InterPro" id="IPR053136">
    <property type="entry name" value="UTP_pyrophosphatase-like"/>
</dbReference>
<gene>
    <name evidence="2" type="ordered locus">Hneap_0977</name>
</gene>
<dbReference type="OrthoDB" id="9811177at2"/>
<evidence type="ECO:0000313" key="3">
    <source>
        <dbReference type="Proteomes" id="UP000009102"/>
    </source>
</evidence>
<dbReference type="eggNOG" id="COG1451">
    <property type="taxonomic scope" value="Bacteria"/>
</dbReference>
<dbReference type="InterPro" id="IPR002725">
    <property type="entry name" value="YgjP-like_metallopeptidase"/>
</dbReference>
<dbReference type="AlphaFoldDB" id="D0KZE0"/>
<feature type="domain" description="YgjP-like metallopeptidase" evidence="1">
    <location>
        <begin position="43"/>
        <end position="251"/>
    </location>
</feature>
<dbReference type="Gene3D" id="3.30.2010.10">
    <property type="entry name" value="Metalloproteases ('zincins'), catalytic domain"/>
    <property type="match status" value="1"/>
</dbReference>
<accession>D0KZE0</accession>
<dbReference type="STRING" id="555778.Hneap_0977"/>
<reference evidence="2 3" key="1">
    <citation type="submission" date="2009-10" db="EMBL/GenBank/DDBJ databases">
        <title>Complete sequence of Halothiobacillus neapolitanus c2.</title>
        <authorList>
            <consortium name="US DOE Joint Genome Institute"/>
            <person name="Lucas S."/>
            <person name="Copeland A."/>
            <person name="Lapidus A."/>
            <person name="Glavina del Rio T."/>
            <person name="Tice H."/>
            <person name="Bruce D."/>
            <person name="Goodwin L."/>
            <person name="Pitluck S."/>
            <person name="Davenport K."/>
            <person name="Brettin T."/>
            <person name="Detter J.C."/>
            <person name="Han C."/>
            <person name="Tapia R."/>
            <person name="Larimer F."/>
            <person name="Land M."/>
            <person name="Hauser L."/>
            <person name="Kyrpides N."/>
            <person name="Mikhailova N."/>
            <person name="Kerfeld C."/>
            <person name="Cannon G."/>
            <person name="Heinhort S."/>
        </authorList>
    </citation>
    <scope>NUCLEOTIDE SEQUENCE [LARGE SCALE GENOMIC DNA]</scope>
    <source>
        <strain evidence="3">ATCC 23641 / c2</strain>
    </source>
</reference>
<protein>
    <recommendedName>
        <fullName evidence="1">YgjP-like metallopeptidase domain-containing protein</fullName>
    </recommendedName>
</protein>
<proteinExistence type="predicted"/>
<keyword evidence="3" id="KW-1185">Reference proteome</keyword>
<dbReference type="RefSeq" id="WP_012823849.1">
    <property type="nucleotide sequence ID" value="NC_013422.1"/>
</dbReference>
<dbReference type="KEGG" id="hna:Hneap_0977"/>
<sequence length="259" mass="30295">MFGLGRWRPPSVQTQPKVVITHELLPDTGIEFKLTRKTIKGVYLRIGRADAQLQVSAPHHIALPLIHQILLKKQDWILQKQSQIKSQRSLQNRSDAISDGSTTLLFDQNHRISVHTNSQQNLTLIDNGTIQVFTRTNALSETQLHEAITQQLRATLQDYLTTRLPYWCEKIGVDINFIGIKRMKTRWGSCNIRDRRIWLNLELIHMPKGCIDMVLVHELVHLHERNHNARFYALMDQFMPDWQRWHTHLKRKGISAERN</sequence>
<dbReference type="Pfam" id="PF01863">
    <property type="entry name" value="YgjP-like"/>
    <property type="match status" value="1"/>
</dbReference>
<dbReference type="HOGENOM" id="CLU_065947_1_1_6"/>